<gene>
    <name evidence="2" type="ORF">Ddye_029629</name>
</gene>
<comment type="caution">
    <text evidence="2">The sequence shown here is derived from an EMBL/GenBank/DDBJ whole genome shotgun (WGS) entry which is preliminary data.</text>
</comment>
<evidence type="ECO:0000313" key="3">
    <source>
        <dbReference type="Proteomes" id="UP001280121"/>
    </source>
</evidence>
<name>A0AAD9TEX2_9ROSI</name>
<dbReference type="EMBL" id="JANJYI010000009">
    <property type="protein sequence ID" value="KAK2634837.1"/>
    <property type="molecule type" value="Genomic_DNA"/>
</dbReference>
<evidence type="ECO:0000313" key="2">
    <source>
        <dbReference type="EMBL" id="KAK2634837.1"/>
    </source>
</evidence>
<protein>
    <submittedName>
        <fullName evidence="2">Uncharacterized protein</fullName>
    </submittedName>
</protein>
<reference evidence="2" key="1">
    <citation type="journal article" date="2023" name="Plant J.">
        <title>Genome sequences and population genomics provide insights into the demographic history, inbreeding, and mutation load of two 'living fossil' tree species of Dipteronia.</title>
        <authorList>
            <person name="Feng Y."/>
            <person name="Comes H.P."/>
            <person name="Chen J."/>
            <person name="Zhu S."/>
            <person name="Lu R."/>
            <person name="Zhang X."/>
            <person name="Li P."/>
            <person name="Qiu J."/>
            <person name="Olsen K.M."/>
            <person name="Qiu Y."/>
        </authorList>
    </citation>
    <scope>NUCLEOTIDE SEQUENCE</scope>
    <source>
        <strain evidence="2">KIB01</strain>
    </source>
</reference>
<proteinExistence type="predicted"/>
<evidence type="ECO:0000256" key="1">
    <source>
        <dbReference type="SAM" id="MobiDB-lite"/>
    </source>
</evidence>
<accession>A0AAD9TEX2</accession>
<keyword evidence="3" id="KW-1185">Reference proteome</keyword>
<dbReference type="Proteomes" id="UP001280121">
    <property type="component" value="Unassembled WGS sequence"/>
</dbReference>
<dbReference type="AlphaFoldDB" id="A0AAD9TEX2"/>
<sequence>MSSNPPYAIFFRFRRCQSPSLHSPKPLIPTPSAAFGTAIEELHRHQRSRPDAAGSYPGGIPVSHLPLPPRER</sequence>
<feature type="region of interest" description="Disordered" evidence="1">
    <location>
        <begin position="46"/>
        <end position="72"/>
    </location>
</feature>
<organism evidence="2 3">
    <name type="scientific">Dipteronia dyeriana</name>
    <dbReference type="NCBI Taxonomy" id="168575"/>
    <lineage>
        <taxon>Eukaryota</taxon>
        <taxon>Viridiplantae</taxon>
        <taxon>Streptophyta</taxon>
        <taxon>Embryophyta</taxon>
        <taxon>Tracheophyta</taxon>
        <taxon>Spermatophyta</taxon>
        <taxon>Magnoliopsida</taxon>
        <taxon>eudicotyledons</taxon>
        <taxon>Gunneridae</taxon>
        <taxon>Pentapetalae</taxon>
        <taxon>rosids</taxon>
        <taxon>malvids</taxon>
        <taxon>Sapindales</taxon>
        <taxon>Sapindaceae</taxon>
        <taxon>Hippocastanoideae</taxon>
        <taxon>Acereae</taxon>
        <taxon>Dipteronia</taxon>
    </lineage>
</organism>